<keyword evidence="3 6" id="KW-0479">Metal-binding</keyword>
<keyword evidence="6 7" id="KW-0349">Heme</keyword>
<keyword evidence="4" id="KW-0472">Membrane</keyword>
<dbReference type="GO" id="GO:0004497">
    <property type="term" value="F:monooxygenase activity"/>
    <property type="evidence" value="ECO:0007669"/>
    <property type="project" value="UniProtKB-KW"/>
</dbReference>
<keyword evidence="4" id="KW-1133">Transmembrane helix</keyword>
<evidence type="ECO:0008006" key="10">
    <source>
        <dbReference type="Google" id="ProtNLM"/>
    </source>
</evidence>
<dbReference type="PROSITE" id="PS00086">
    <property type="entry name" value="CYTOCHROME_P450"/>
    <property type="match status" value="1"/>
</dbReference>
<dbReference type="CDD" id="cd11072">
    <property type="entry name" value="CYP71-like"/>
    <property type="match status" value="1"/>
</dbReference>
<dbReference type="GO" id="GO:0005506">
    <property type="term" value="F:iron ion binding"/>
    <property type="evidence" value="ECO:0007669"/>
    <property type="project" value="InterPro"/>
</dbReference>
<evidence type="ECO:0000256" key="1">
    <source>
        <dbReference type="ARBA" id="ARBA00010617"/>
    </source>
</evidence>
<evidence type="ECO:0000313" key="9">
    <source>
        <dbReference type="Proteomes" id="UP000008021"/>
    </source>
</evidence>
<comment type="similarity">
    <text evidence="1 7">Belongs to the cytochrome P450 family.</text>
</comment>
<dbReference type="PRINTS" id="PR00385">
    <property type="entry name" value="P450"/>
</dbReference>
<dbReference type="GO" id="GO:0020037">
    <property type="term" value="F:heme binding"/>
    <property type="evidence" value="ECO:0007669"/>
    <property type="project" value="InterPro"/>
</dbReference>
<evidence type="ECO:0000256" key="6">
    <source>
        <dbReference type="PIRSR" id="PIRSR602401-1"/>
    </source>
</evidence>
<dbReference type="Proteomes" id="UP000008021">
    <property type="component" value="Chromosome 6"/>
</dbReference>
<dbReference type="eggNOG" id="KOG0156">
    <property type="taxonomic scope" value="Eukaryota"/>
</dbReference>
<dbReference type="PRINTS" id="PR00463">
    <property type="entry name" value="EP450I"/>
</dbReference>
<dbReference type="InterPro" id="IPR002401">
    <property type="entry name" value="Cyt_P450_E_grp-I"/>
</dbReference>
<keyword evidence="5 6" id="KW-0408">Iron</keyword>
<dbReference type="HOGENOM" id="CLU_001570_4_1_1"/>
<dbReference type="InterPro" id="IPR017972">
    <property type="entry name" value="Cyt_P450_CS"/>
</dbReference>
<dbReference type="InterPro" id="IPR001128">
    <property type="entry name" value="Cyt_P450"/>
</dbReference>
<keyword evidence="2" id="KW-0812">Transmembrane</keyword>
<evidence type="ECO:0000256" key="5">
    <source>
        <dbReference type="ARBA" id="ARBA00023004"/>
    </source>
</evidence>
<reference evidence="8" key="2">
    <citation type="submission" date="2018-05" db="EMBL/GenBank/DDBJ databases">
        <title>OmerRS3 (Oryza meridionalis Reference Sequence Version 3).</title>
        <authorList>
            <person name="Zhang J."/>
            <person name="Kudrna D."/>
            <person name="Lee S."/>
            <person name="Talag J."/>
            <person name="Welchert J."/>
            <person name="Wing R.A."/>
        </authorList>
    </citation>
    <scope>NUCLEOTIDE SEQUENCE [LARGE SCALE GENOMIC DNA]</scope>
    <source>
        <strain evidence="8">cv. OR44</strain>
    </source>
</reference>
<protein>
    <recommendedName>
        <fullName evidence="10">Cytochrome P450</fullName>
    </recommendedName>
</protein>
<dbReference type="InterPro" id="IPR036396">
    <property type="entry name" value="Cyt_P450_sf"/>
</dbReference>
<feature type="binding site" description="axial binding residue" evidence="6">
    <location>
        <position position="461"/>
    </location>
    <ligand>
        <name>heme</name>
        <dbReference type="ChEBI" id="CHEBI:30413"/>
    </ligand>
    <ligandPart>
        <name>Fe</name>
        <dbReference type="ChEBI" id="CHEBI:18248"/>
    </ligandPart>
</feature>
<dbReference type="Pfam" id="PF00067">
    <property type="entry name" value="p450"/>
    <property type="match status" value="1"/>
</dbReference>
<dbReference type="GO" id="GO:0016705">
    <property type="term" value="F:oxidoreductase activity, acting on paired donors, with incorporation or reduction of molecular oxygen"/>
    <property type="evidence" value="ECO:0007669"/>
    <property type="project" value="InterPro"/>
</dbReference>
<dbReference type="STRING" id="40149.A0A0E0E481"/>
<dbReference type="Gramene" id="OMERI06G22340.1">
    <property type="protein sequence ID" value="OMERI06G22340.1"/>
    <property type="gene ID" value="OMERI06G22340"/>
</dbReference>
<dbReference type="FunFam" id="1.10.630.10:FF:000064">
    <property type="entry name" value="Cytochrome P450 monooxygenase"/>
    <property type="match status" value="1"/>
</dbReference>
<evidence type="ECO:0000313" key="8">
    <source>
        <dbReference type="EnsemblPlants" id="OMERI06G22340.1"/>
    </source>
</evidence>
<dbReference type="SUPFAM" id="SSF48264">
    <property type="entry name" value="Cytochrome P450"/>
    <property type="match status" value="1"/>
</dbReference>
<evidence type="ECO:0000256" key="2">
    <source>
        <dbReference type="ARBA" id="ARBA00022692"/>
    </source>
</evidence>
<keyword evidence="9" id="KW-1185">Reference proteome</keyword>
<comment type="cofactor">
    <cofactor evidence="6">
        <name>heme</name>
        <dbReference type="ChEBI" id="CHEBI:30413"/>
    </cofactor>
</comment>
<proteinExistence type="inferred from homology"/>
<dbReference type="PANTHER" id="PTHR47955:SF21">
    <property type="entry name" value="OS06G0642300 PROTEIN"/>
    <property type="match status" value="1"/>
</dbReference>
<organism evidence="8">
    <name type="scientific">Oryza meridionalis</name>
    <dbReference type="NCBI Taxonomy" id="40149"/>
    <lineage>
        <taxon>Eukaryota</taxon>
        <taxon>Viridiplantae</taxon>
        <taxon>Streptophyta</taxon>
        <taxon>Embryophyta</taxon>
        <taxon>Tracheophyta</taxon>
        <taxon>Spermatophyta</taxon>
        <taxon>Magnoliopsida</taxon>
        <taxon>Liliopsida</taxon>
        <taxon>Poales</taxon>
        <taxon>Poaceae</taxon>
        <taxon>BOP clade</taxon>
        <taxon>Oryzoideae</taxon>
        <taxon>Oryzeae</taxon>
        <taxon>Oryzinae</taxon>
        <taxon>Oryza</taxon>
    </lineage>
</organism>
<reference evidence="8" key="1">
    <citation type="submission" date="2015-04" db="UniProtKB">
        <authorList>
            <consortium name="EnsemblPlants"/>
        </authorList>
    </citation>
    <scope>IDENTIFICATION</scope>
</reference>
<accession>A0A0E0E481</accession>
<keyword evidence="7" id="KW-0503">Monooxygenase</keyword>
<evidence type="ECO:0000256" key="4">
    <source>
        <dbReference type="ARBA" id="ARBA00022989"/>
    </source>
</evidence>
<dbReference type="AlphaFoldDB" id="A0A0E0E481"/>
<keyword evidence="7" id="KW-0560">Oxidoreductase</keyword>
<sequence>MAAAAAAAAAAVLAYLLVVTLLAIVPLVYFGWVARRRGEGGRLPPSPWGLPVIGHLHHLAGALPHHAMRDLARRHGPLMLLRLGELPVVVASSAEAAREVMRTRDIEFATRPMSRMTRLVFPAGTEGIIFAPYGDEWRELRKVCTVELLSARRVQSFRAVREEEVGRLLRAVAATSASPTAPPGQAAVNLSTLLSAYAADSAVRAIIGSRFKDRDKYLMLLERGLKLFARHTLPDLYPSSRLAMWLSRMPRRMMQHRREAYAFTDAIIREHQENRAAGDGYGDGDDKEDLLDVLLRIQREGDLQFPLSTERIKTTVGDMFAGGSETAGTALQWIMAELIRNPRVMHKVQDEVRQTLAGCGRVTEDAISNLNYMHLVIKEALRLHPPVPLLLPRECRNTCQVLGFDVPKGAMVLVNAWAISRDPQYWDEPEKFIPERFEDSNIDFKGTNFEYTPFGAGRRMCPGIAFGLANVELTLASLLYHYDWQLPDGMDTADLDMTEEMVVSARRLHDLLLVPVVRVPLPVASS</sequence>
<dbReference type="Gene3D" id="1.10.630.10">
    <property type="entry name" value="Cytochrome P450"/>
    <property type="match status" value="1"/>
</dbReference>
<evidence type="ECO:0000256" key="3">
    <source>
        <dbReference type="ARBA" id="ARBA00022723"/>
    </source>
</evidence>
<dbReference type="EnsemblPlants" id="OMERI06G22340.1">
    <property type="protein sequence ID" value="OMERI06G22340.1"/>
    <property type="gene ID" value="OMERI06G22340"/>
</dbReference>
<evidence type="ECO:0000256" key="7">
    <source>
        <dbReference type="RuleBase" id="RU000461"/>
    </source>
</evidence>
<name>A0A0E0E481_9ORYZ</name>
<dbReference type="PANTHER" id="PTHR47955">
    <property type="entry name" value="CYTOCHROME P450 FAMILY 71 PROTEIN"/>
    <property type="match status" value="1"/>
</dbReference>